<accession>A0A081CT02</accession>
<organism evidence="1 2">
    <name type="scientific">Agrobacterium rubi TR3 = NBRC 13261</name>
    <dbReference type="NCBI Taxonomy" id="1368415"/>
    <lineage>
        <taxon>Bacteria</taxon>
        <taxon>Pseudomonadati</taxon>
        <taxon>Pseudomonadota</taxon>
        <taxon>Alphaproteobacteria</taxon>
        <taxon>Hyphomicrobiales</taxon>
        <taxon>Rhizobiaceae</taxon>
        <taxon>Rhizobium/Agrobacterium group</taxon>
        <taxon>Agrobacterium</taxon>
    </lineage>
</organism>
<reference evidence="1 2" key="1">
    <citation type="submission" date="2014-08" db="EMBL/GenBank/DDBJ databases">
        <title>Whole genome shotgun sequence of Rhizobium rubi NBRC 13261.</title>
        <authorList>
            <person name="Katano-Makiyama Y."/>
            <person name="Hosoyama A."/>
            <person name="Hashimoto M."/>
            <person name="Hosoyama Y."/>
            <person name="Noguchi M."/>
            <person name="Tsuchikane K."/>
            <person name="Uohara A."/>
            <person name="Ohji S."/>
            <person name="Ichikawa N."/>
            <person name="Kimura A."/>
            <person name="Yamazoe A."/>
            <person name="Fujita N."/>
        </authorList>
    </citation>
    <scope>NUCLEOTIDE SEQUENCE [LARGE SCALE GENOMIC DNA]</scope>
    <source>
        <strain evidence="1 2">NBRC 13261</strain>
    </source>
</reference>
<protein>
    <recommendedName>
        <fullName evidence="3">DUF2171 domain-containing protein</fullName>
    </recommendedName>
</protein>
<name>A0A081CT02_9HYPH</name>
<dbReference type="SUPFAM" id="SSF50346">
    <property type="entry name" value="PRC-barrel domain"/>
    <property type="match status" value="1"/>
</dbReference>
<dbReference type="eggNOG" id="COG3798">
    <property type="taxonomic scope" value="Bacteria"/>
</dbReference>
<dbReference type="Proteomes" id="UP000028701">
    <property type="component" value="Unassembled WGS sequence"/>
</dbReference>
<dbReference type="EMBL" id="BBJU01000007">
    <property type="protein sequence ID" value="GAK69798.1"/>
    <property type="molecule type" value="Genomic_DNA"/>
</dbReference>
<dbReference type="AlphaFoldDB" id="A0A081CT02"/>
<evidence type="ECO:0000313" key="2">
    <source>
        <dbReference type="Proteomes" id="UP000028701"/>
    </source>
</evidence>
<gene>
    <name evidence="1" type="ORF">RRU01S_07_03230</name>
</gene>
<sequence>MRIFNMSNVGTKQPAVHFPRVDKENTEEMTMISQDKIREHMEVRSADGSHVGTVDHMEGQSRIKLTKTDADDGKHHLIPLDWVDHVDAHVHLSKSASDVRSNWETLN</sequence>
<comment type="caution">
    <text evidence="1">The sequence shown here is derived from an EMBL/GenBank/DDBJ whole genome shotgun (WGS) entry which is preliminary data.</text>
</comment>
<dbReference type="InterPro" id="IPR011033">
    <property type="entry name" value="PRC_barrel-like_sf"/>
</dbReference>
<evidence type="ECO:0000313" key="1">
    <source>
        <dbReference type="EMBL" id="GAK69798.1"/>
    </source>
</evidence>
<evidence type="ECO:0008006" key="3">
    <source>
        <dbReference type="Google" id="ProtNLM"/>
    </source>
</evidence>
<dbReference type="InterPro" id="IPR018684">
    <property type="entry name" value="DUF2171"/>
</dbReference>
<proteinExistence type="predicted"/>
<dbReference type="Pfam" id="PF09939">
    <property type="entry name" value="DUF2171"/>
    <property type="match status" value="1"/>
</dbReference>